<keyword evidence="8 12" id="KW-0798">TonB box</keyword>
<dbReference type="InterPro" id="IPR037066">
    <property type="entry name" value="Plug_dom_sf"/>
</dbReference>
<dbReference type="InterPro" id="IPR039426">
    <property type="entry name" value="TonB-dep_rcpt-like"/>
</dbReference>
<feature type="domain" description="TonB-dependent receptor-like beta-barrel" evidence="13">
    <location>
        <begin position="293"/>
        <end position="699"/>
    </location>
</feature>
<accession>A0A2U2JAN4</accession>
<sequence>MKRLILLIVVLIYTINSSGQTLKGRILDVFNEPIENAYVVNNINNNHTHTNENGNFTLENVSVKDTLLISILGYQKRKIIIAKKDFTNRITIVLTTKTFQLEEMVLRKEINALQTISKIDLKVNPVNNSQEILRKVPGLFIGQHAGGGKAEQIFLRGFDIDHGTDITLSVDGMPINMVSHAHGQGYSDLHFMIPETIQKIDFGKGPYYANQGDFNTAGYVNFSTKNSIQGNVISLGFGDFNTVRTLGMFNLLGNKKNENAYVALEYIATDGAFESPQNFNRLNIFGKYSTFLKGTDRLTFTASHFTSRWDASGQIPERAVQNGTISRFGAIDDTEGGFTSRTNFNLEFSKNLSENSRFKTNVFYSEYDFELFSNFTFFLEDPANGDQIRQFETRDIFGVNAQIITEKKFGNVEVKYTKGAGLRYDMVDDVELSRTKNRRETLEQIQLGDVKQTNLYAFFNSEFEIGKFKISPSLRLDYFKFLYNDDLNTTYQTLSKTKAILNPKLNFLYTQNNNLQWFLKSGIGFHSNDTRVVLQQNADKVLPRAYGVDFGNIWKPTKNIVLNTAFWYLLSEEEFVYVGDAGIVEPSGKSRRFGLDVGIRYQVLDWLMIDTDATFTNARSLENISGEDFIPLAPETTVEGGLSLTDLGKFSGGLRYRYLADRAANEDNSIVAEGYFVTDFNLNYTMNNNVTLGIAIENIFDVAWNETQFATESRLQNETNSVEEIHFTPGTPFFAKATLTYRF</sequence>
<evidence type="ECO:0000313" key="15">
    <source>
        <dbReference type="EMBL" id="PWG05393.1"/>
    </source>
</evidence>
<evidence type="ECO:0000256" key="6">
    <source>
        <dbReference type="ARBA" id="ARBA00023004"/>
    </source>
</evidence>
<evidence type="ECO:0000256" key="1">
    <source>
        <dbReference type="ARBA" id="ARBA00004571"/>
    </source>
</evidence>
<dbReference type="AlphaFoldDB" id="A0A2U2JAN4"/>
<dbReference type="PANTHER" id="PTHR32552">
    <property type="entry name" value="FERRICHROME IRON RECEPTOR-RELATED"/>
    <property type="match status" value="1"/>
</dbReference>
<evidence type="ECO:0000256" key="12">
    <source>
        <dbReference type="RuleBase" id="RU003357"/>
    </source>
</evidence>
<dbReference type="GO" id="GO:0009279">
    <property type="term" value="C:cell outer membrane"/>
    <property type="evidence" value="ECO:0007669"/>
    <property type="project" value="UniProtKB-SubCell"/>
</dbReference>
<dbReference type="Pfam" id="PF00593">
    <property type="entry name" value="TonB_dep_Rec_b-barrel"/>
    <property type="match status" value="1"/>
</dbReference>
<keyword evidence="9 11" id="KW-0472">Membrane</keyword>
<dbReference type="Pfam" id="PF13715">
    <property type="entry name" value="CarbopepD_reg_2"/>
    <property type="match status" value="1"/>
</dbReference>
<evidence type="ECO:0000256" key="4">
    <source>
        <dbReference type="ARBA" id="ARBA00022496"/>
    </source>
</evidence>
<dbReference type="GO" id="GO:0006826">
    <property type="term" value="P:iron ion transport"/>
    <property type="evidence" value="ECO:0007669"/>
    <property type="project" value="UniProtKB-KW"/>
</dbReference>
<dbReference type="OrthoDB" id="99480at2"/>
<dbReference type="Proteomes" id="UP000245670">
    <property type="component" value="Unassembled WGS sequence"/>
</dbReference>
<evidence type="ECO:0000256" key="7">
    <source>
        <dbReference type="ARBA" id="ARBA00023065"/>
    </source>
</evidence>
<evidence type="ECO:0000256" key="10">
    <source>
        <dbReference type="ARBA" id="ARBA00023237"/>
    </source>
</evidence>
<comment type="caution">
    <text evidence="15">The sequence shown here is derived from an EMBL/GenBank/DDBJ whole genome shotgun (WGS) entry which is preliminary data.</text>
</comment>
<keyword evidence="16" id="KW-1185">Reference proteome</keyword>
<keyword evidence="6" id="KW-0408">Iron</keyword>
<evidence type="ECO:0000256" key="9">
    <source>
        <dbReference type="ARBA" id="ARBA00023136"/>
    </source>
</evidence>
<keyword evidence="5 11" id="KW-0812">Transmembrane</keyword>
<dbReference type="SUPFAM" id="SSF56935">
    <property type="entry name" value="Porins"/>
    <property type="match status" value="1"/>
</dbReference>
<evidence type="ECO:0000259" key="13">
    <source>
        <dbReference type="Pfam" id="PF00593"/>
    </source>
</evidence>
<organism evidence="15 16">
    <name type="scientific">Polaribacter aquimarinus</name>
    <dbReference type="NCBI Taxonomy" id="2100726"/>
    <lineage>
        <taxon>Bacteria</taxon>
        <taxon>Pseudomonadati</taxon>
        <taxon>Bacteroidota</taxon>
        <taxon>Flavobacteriia</taxon>
        <taxon>Flavobacteriales</taxon>
        <taxon>Flavobacteriaceae</taxon>
    </lineage>
</organism>
<evidence type="ECO:0000256" key="3">
    <source>
        <dbReference type="ARBA" id="ARBA00022452"/>
    </source>
</evidence>
<dbReference type="PROSITE" id="PS52016">
    <property type="entry name" value="TONB_DEPENDENT_REC_3"/>
    <property type="match status" value="1"/>
</dbReference>
<keyword evidence="2 11" id="KW-0813">Transport</keyword>
<evidence type="ECO:0000256" key="5">
    <source>
        <dbReference type="ARBA" id="ARBA00022692"/>
    </source>
</evidence>
<evidence type="ECO:0000256" key="2">
    <source>
        <dbReference type="ARBA" id="ARBA00022448"/>
    </source>
</evidence>
<keyword evidence="3 11" id="KW-1134">Transmembrane beta strand</keyword>
<dbReference type="RefSeq" id="WP_109404937.1">
    <property type="nucleotide sequence ID" value="NZ_QFFG01000003.1"/>
</dbReference>
<evidence type="ECO:0000313" key="16">
    <source>
        <dbReference type="Proteomes" id="UP000245670"/>
    </source>
</evidence>
<name>A0A2U2JAN4_9FLAO</name>
<reference evidence="15 16" key="1">
    <citation type="submission" date="2018-05" db="EMBL/GenBank/DDBJ databases">
        <title>Polaribacter aquimarinus sp. nov., isolated from sediment in a sediment of sea.</title>
        <authorList>
            <person name="Lu D."/>
        </authorList>
    </citation>
    <scope>NUCLEOTIDE SEQUENCE [LARGE SCALE GENOMIC DNA]</scope>
    <source>
        <strain evidence="15 16">ZY113</strain>
    </source>
</reference>
<comment type="similarity">
    <text evidence="11 12">Belongs to the TonB-dependent receptor family.</text>
</comment>
<keyword evidence="15" id="KW-0675">Receptor</keyword>
<dbReference type="InterPro" id="IPR036942">
    <property type="entry name" value="Beta-barrel_TonB_sf"/>
</dbReference>
<dbReference type="SUPFAM" id="SSF49464">
    <property type="entry name" value="Carboxypeptidase regulatory domain-like"/>
    <property type="match status" value="1"/>
</dbReference>
<feature type="domain" description="TonB-dependent receptor plug" evidence="14">
    <location>
        <begin position="110"/>
        <end position="218"/>
    </location>
</feature>
<proteinExistence type="inferred from homology"/>
<dbReference type="PANTHER" id="PTHR32552:SF81">
    <property type="entry name" value="TONB-DEPENDENT OUTER MEMBRANE RECEPTOR"/>
    <property type="match status" value="1"/>
</dbReference>
<gene>
    <name evidence="15" type="ORF">DIS07_09190</name>
</gene>
<dbReference type="Gene3D" id="2.170.130.10">
    <property type="entry name" value="TonB-dependent receptor, plug domain"/>
    <property type="match status" value="1"/>
</dbReference>
<evidence type="ECO:0000256" key="11">
    <source>
        <dbReference type="PROSITE-ProRule" id="PRU01360"/>
    </source>
</evidence>
<dbReference type="InterPro" id="IPR000531">
    <property type="entry name" value="Beta-barrel_TonB"/>
</dbReference>
<keyword evidence="10 11" id="KW-0998">Cell outer membrane</keyword>
<keyword evidence="4" id="KW-0410">Iron transport</keyword>
<protein>
    <submittedName>
        <fullName evidence="15">TonB-dependent receptor</fullName>
    </submittedName>
</protein>
<dbReference type="Pfam" id="PF07715">
    <property type="entry name" value="Plug"/>
    <property type="match status" value="1"/>
</dbReference>
<comment type="subcellular location">
    <subcellularLocation>
        <location evidence="1 11">Cell outer membrane</location>
        <topology evidence="1 11">Multi-pass membrane protein</topology>
    </subcellularLocation>
</comment>
<keyword evidence="7" id="KW-0406">Ion transport</keyword>
<dbReference type="EMBL" id="QFFG01000003">
    <property type="protein sequence ID" value="PWG05393.1"/>
    <property type="molecule type" value="Genomic_DNA"/>
</dbReference>
<evidence type="ECO:0000259" key="14">
    <source>
        <dbReference type="Pfam" id="PF07715"/>
    </source>
</evidence>
<dbReference type="InterPro" id="IPR008969">
    <property type="entry name" value="CarboxyPept-like_regulatory"/>
</dbReference>
<evidence type="ECO:0000256" key="8">
    <source>
        <dbReference type="ARBA" id="ARBA00023077"/>
    </source>
</evidence>
<dbReference type="InterPro" id="IPR012910">
    <property type="entry name" value="Plug_dom"/>
</dbReference>
<dbReference type="Gene3D" id="2.40.170.20">
    <property type="entry name" value="TonB-dependent receptor, beta-barrel domain"/>
    <property type="match status" value="1"/>
</dbReference>